<dbReference type="AlphaFoldDB" id="A0A1G5SAG7"/>
<accession>A0A1G5SAG7</accession>
<proteinExistence type="predicted"/>
<sequence>MDSKARPGNASHDKKEISLGDVSTPALLSIFFMRRTVKKESMRFKQRLDLHRIAA</sequence>
<evidence type="ECO:0000313" key="2">
    <source>
        <dbReference type="Proteomes" id="UP000198729"/>
    </source>
</evidence>
<organism evidence="1 2">
    <name type="scientific">Nitrosomonas mobilis</name>
    <dbReference type="NCBI Taxonomy" id="51642"/>
    <lineage>
        <taxon>Bacteria</taxon>
        <taxon>Pseudomonadati</taxon>
        <taxon>Pseudomonadota</taxon>
        <taxon>Betaproteobacteria</taxon>
        <taxon>Nitrosomonadales</taxon>
        <taxon>Nitrosomonadaceae</taxon>
        <taxon>Nitrosomonas</taxon>
    </lineage>
</organism>
<gene>
    <name evidence="1" type="ORF">NSMM_110004</name>
</gene>
<reference evidence="1 2" key="1">
    <citation type="submission" date="2016-10" db="EMBL/GenBank/DDBJ databases">
        <authorList>
            <person name="de Groot N.N."/>
        </authorList>
    </citation>
    <scope>NUCLEOTIDE SEQUENCE [LARGE SCALE GENOMIC DNA]</scope>
    <source>
        <strain evidence="1">1</strain>
    </source>
</reference>
<name>A0A1G5SAG7_9PROT</name>
<keyword evidence="2" id="KW-1185">Reference proteome</keyword>
<protein>
    <submittedName>
        <fullName evidence="1">Uncharacterized protein</fullName>
    </submittedName>
</protein>
<dbReference type="EMBL" id="FMWO01000013">
    <property type="protein sequence ID" value="SCZ84195.1"/>
    <property type="molecule type" value="Genomic_DNA"/>
</dbReference>
<evidence type="ECO:0000313" key="1">
    <source>
        <dbReference type="EMBL" id="SCZ84195.1"/>
    </source>
</evidence>
<dbReference type="Proteomes" id="UP000198729">
    <property type="component" value="Unassembled WGS sequence"/>
</dbReference>